<evidence type="ECO:0000256" key="6">
    <source>
        <dbReference type="HAMAP-Rule" id="MF_00073"/>
    </source>
</evidence>
<dbReference type="NCBIfam" id="NF001223">
    <property type="entry name" value="PRK00202.1-1"/>
    <property type="match status" value="1"/>
</dbReference>
<dbReference type="PANTHER" id="PTHR11078">
    <property type="entry name" value="N UTILIZATION SUBSTANCE PROTEIN B-RELATED"/>
    <property type="match status" value="1"/>
</dbReference>
<dbReference type="EMBL" id="JQBM01000005">
    <property type="protein sequence ID" value="KRN45826.1"/>
    <property type="molecule type" value="Genomic_DNA"/>
</dbReference>
<gene>
    <name evidence="6" type="primary">nusB</name>
    <name evidence="8" type="ORF">IV50_GL001414</name>
</gene>
<dbReference type="PANTHER" id="PTHR11078:SF3">
    <property type="entry name" value="ANTITERMINATION NUSB DOMAIN-CONTAINING PROTEIN"/>
    <property type="match status" value="1"/>
</dbReference>
<dbReference type="InterPro" id="IPR035926">
    <property type="entry name" value="NusB-like_sf"/>
</dbReference>
<dbReference type="GO" id="GO:0003723">
    <property type="term" value="F:RNA binding"/>
    <property type="evidence" value="ECO:0007669"/>
    <property type="project" value="UniProtKB-UniRule"/>
</dbReference>
<dbReference type="GO" id="GO:0005829">
    <property type="term" value="C:cytosol"/>
    <property type="evidence" value="ECO:0007669"/>
    <property type="project" value="TreeGrafter"/>
</dbReference>
<dbReference type="InterPro" id="IPR011605">
    <property type="entry name" value="NusB_fam"/>
</dbReference>
<evidence type="ECO:0000256" key="3">
    <source>
        <dbReference type="ARBA" id="ARBA00022884"/>
    </source>
</evidence>
<organism evidence="8 9">
    <name type="scientific">Weissella viridescens</name>
    <name type="common">Lactobacillus viridescens</name>
    <dbReference type="NCBI Taxonomy" id="1629"/>
    <lineage>
        <taxon>Bacteria</taxon>
        <taxon>Bacillati</taxon>
        <taxon>Bacillota</taxon>
        <taxon>Bacilli</taxon>
        <taxon>Lactobacillales</taxon>
        <taxon>Lactobacillaceae</taxon>
        <taxon>Weissella</taxon>
    </lineage>
</organism>
<evidence type="ECO:0000256" key="1">
    <source>
        <dbReference type="ARBA" id="ARBA00005952"/>
    </source>
</evidence>
<dbReference type="SUPFAM" id="SSF48013">
    <property type="entry name" value="NusB-like"/>
    <property type="match status" value="1"/>
</dbReference>
<evidence type="ECO:0000259" key="7">
    <source>
        <dbReference type="Pfam" id="PF01029"/>
    </source>
</evidence>
<evidence type="ECO:0000256" key="4">
    <source>
        <dbReference type="ARBA" id="ARBA00023015"/>
    </source>
</evidence>
<evidence type="ECO:0000256" key="2">
    <source>
        <dbReference type="ARBA" id="ARBA00022814"/>
    </source>
</evidence>
<dbReference type="HAMAP" id="MF_00073">
    <property type="entry name" value="NusB"/>
    <property type="match status" value="1"/>
</dbReference>
<dbReference type="OrthoDB" id="9811381at2"/>
<dbReference type="Proteomes" id="UP000051992">
    <property type="component" value="Unassembled WGS sequence"/>
</dbReference>
<keyword evidence="5 6" id="KW-0804">Transcription</keyword>
<evidence type="ECO:0000313" key="9">
    <source>
        <dbReference type="Proteomes" id="UP000051992"/>
    </source>
</evidence>
<protein>
    <recommendedName>
        <fullName evidence="6">Transcription antitermination protein NusB</fullName>
    </recommendedName>
    <alternativeName>
        <fullName evidence="6">Antitermination factor NusB</fullName>
    </alternativeName>
</protein>
<evidence type="ECO:0000256" key="5">
    <source>
        <dbReference type="ARBA" id="ARBA00023163"/>
    </source>
</evidence>
<dbReference type="GO" id="GO:0006353">
    <property type="term" value="P:DNA-templated transcription termination"/>
    <property type="evidence" value="ECO:0007669"/>
    <property type="project" value="UniProtKB-UniRule"/>
</dbReference>
<comment type="similarity">
    <text evidence="1 6">Belongs to the NusB family.</text>
</comment>
<keyword evidence="9" id="KW-1185">Reference proteome</keyword>
<dbReference type="AlphaFoldDB" id="A0A0R2GYJ0"/>
<dbReference type="Pfam" id="PF01029">
    <property type="entry name" value="NusB"/>
    <property type="match status" value="1"/>
</dbReference>
<feature type="domain" description="NusB/RsmB/TIM44" evidence="7">
    <location>
        <begin position="7"/>
        <end position="135"/>
    </location>
</feature>
<comment type="function">
    <text evidence="6">Involved in transcription antitermination. Required for transcription of ribosomal RNA (rRNA) genes. Binds specifically to the boxA antiterminator sequence of the ribosomal RNA (rrn) operons.</text>
</comment>
<dbReference type="Gene3D" id="1.10.940.10">
    <property type="entry name" value="NusB-like"/>
    <property type="match status" value="1"/>
</dbReference>
<name>A0A0R2GYJ0_WEIVI</name>
<sequence length="140" mass="15691">MTTLNRHQARQAAFQTLYSLGINPDADIDTVLRQVLSGDPEVLWEGDLPQDVGTLVTAVRDHQDELDLQISDYLADGWTIDRLNVVDLALMRLAIYEGQSTETPKNVAINEALQLAHEFTNDDSRKFINAVLNKALTEEQ</sequence>
<accession>A0A0R2GYJ0</accession>
<keyword evidence="2 6" id="KW-0889">Transcription antitermination</keyword>
<dbReference type="PATRIC" id="fig|1629.5.peg.1427"/>
<comment type="caution">
    <text evidence="8">The sequence shown here is derived from an EMBL/GenBank/DDBJ whole genome shotgun (WGS) entry which is preliminary data.</text>
</comment>
<dbReference type="InterPro" id="IPR006027">
    <property type="entry name" value="NusB_RsmB_TIM44"/>
</dbReference>
<dbReference type="NCBIfam" id="TIGR01951">
    <property type="entry name" value="nusB"/>
    <property type="match status" value="1"/>
</dbReference>
<dbReference type="GO" id="GO:0031564">
    <property type="term" value="P:transcription antitermination"/>
    <property type="evidence" value="ECO:0007669"/>
    <property type="project" value="UniProtKB-KW"/>
</dbReference>
<keyword evidence="4 6" id="KW-0805">Transcription regulation</keyword>
<proteinExistence type="inferred from homology"/>
<keyword evidence="3 6" id="KW-0694">RNA-binding</keyword>
<evidence type="ECO:0000313" key="8">
    <source>
        <dbReference type="EMBL" id="KRN45826.1"/>
    </source>
</evidence>
<reference evidence="8 9" key="1">
    <citation type="journal article" date="2015" name="Genome Announc.">
        <title>Expanding the biotechnology potential of lactobacilli through comparative genomics of 213 strains and associated genera.</title>
        <authorList>
            <person name="Sun Z."/>
            <person name="Harris H.M."/>
            <person name="McCann A."/>
            <person name="Guo C."/>
            <person name="Argimon S."/>
            <person name="Zhang W."/>
            <person name="Yang X."/>
            <person name="Jeffery I.B."/>
            <person name="Cooney J.C."/>
            <person name="Kagawa T.F."/>
            <person name="Liu W."/>
            <person name="Song Y."/>
            <person name="Salvetti E."/>
            <person name="Wrobel A."/>
            <person name="Rasinkangas P."/>
            <person name="Parkhill J."/>
            <person name="Rea M.C."/>
            <person name="O'Sullivan O."/>
            <person name="Ritari J."/>
            <person name="Douillard F.P."/>
            <person name="Paul Ross R."/>
            <person name="Yang R."/>
            <person name="Briner A.E."/>
            <person name="Felis G.E."/>
            <person name="de Vos W.M."/>
            <person name="Barrangou R."/>
            <person name="Klaenhammer T.R."/>
            <person name="Caufield P.W."/>
            <person name="Cui Y."/>
            <person name="Zhang H."/>
            <person name="O'Toole P.W."/>
        </authorList>
    </citation>
    <scope>NUCLEOTIDE SEQUENCE [LARGE SCALE GENOMIC DNA]</scope>
    <source>
        <strain evidence="8 9">DSM 20410</strain>
    </source>
</reference>